<organism evidence="3 4">
    <name type="scientific">Streptomyces polyasparticus</name>
    <dbReference type="NCBI Taxonomy" id="2767826"/>
    <lineage>
        <taxon>Bacteria</taxon>
        <taxon>Bacillati</taxon>
        <taxon>Actinomycetota</taxon>
        <taxon>Actinomycetes</taxon>
        <taxon>Kitasatosporales</taxon>
        <taxon>Streptomycetaceae</taxon>
        <taxon>Streptomyces</taxon>
    </lineage>
</organism>
<name>A0ABR7SMF2_9ACTN</name>
<dbReference type="Proteomes" id="UP000642284">
    <property type="component" value="Unassembled WGS sequence"/>
</dbReference>
<feature type="chain" id="PRO_5046307657" description="DUF11 domain-containing protein" evidence="1">
    <location>
        <begin position="24"/>
        <end position="152"/>
    </location>
</feature>
<dbReference type="Pfam" id="PF01345">
    <property type="entry name" value="DUF11"/>
    <property type="match status" value="1"/>
</dbReference>
<dbReference type="EMBL" id="JACTVJ010000012">
    <property type="protein sequence ID" value="MBC9715767.1"/>
    <property type="molecule type" value="Genomic_DNA"/>
</dbReference>
<keyword evidence="4" id="KW-1185">Reference proteome</keyword>
<reference evidence="3 4" key="1">
    <citation type="submission" date="2020-08" db="EMBL/GenBank/DDBJ databases">
        <title>Genemic of Streptomyces polyaspartic.</title>
        <authorList>
            <person name="Liu W."/>
        </authorList>
    </citation>
    <scope>NUCLEOTIDE SEQUENCE [LARGE SCALE GENOMIC DNA]</scope>
    <source>
        <strain evidence="3 4">TRM66268-LWL</strain>
    </source>
</reference>
<dbReference type="InterPro" id="IPR001434">
    <property type="entry name" value="OmcB-like_DUF11"/>
</dbReference>
<comment type="caution">
    <text evidence="3">The sequence shown here is derived from an EMBL/GenBank/DDBJ whole genome shotgun (WGS) entry which is preliminary data.</text>
</comment>
<evidence type="ECO:0000313" key="3">
    <source>
        <dbReference type="EMBL" id="MBC9715767.1"/>
    </source>
</evidence>
<dbReference type="RefSeq" id="WP_187816228.1">
    <property type="nucleotide sequence ID" value="NZ_JACTVJ010000012.1"/>
</dbReference>
<evidence type="ECO:0000256" key="1">
    <source>
        <dbReference type="SAM" id="SignalP"/>
    </source>
</evidence>
<evidence type="ECO:0000259" key="2">
    <source>
        <dbReference type="Pfam" id="PF01345"/>
    </source>
</evidence>
<gene>
    <name evidence="3" type="ORF">H9Y04_24810</name>
</gene>
<protein>
    <recommendedName>
        <fullName evidence="2">DUF11 domain-containing protein</fullName>
    </recommendedName>
</protein>
<keyword evidence="1" id="KW-0732">Signal</keyword>
<feature type="signal peptide" evidence="1">
    <location>
        <begin position="1"/>
        <end position="23"/>
    </location>
</feature>
<sequence length="152" mass="15500">MRRTTFAFLLSGAILAVPVPAAADSPSFTLVYSAPELSEDISEVTWAWTVTNTGKAAAGNVVVRHTLEPVGAEILSVGDMCSPPTNRGVTCNLGTLAAGGHHDGTLVVKLPPEARKAAISGTVTGVGQPTTPAWRSPQPACADGPVQAVGGW</sequence>
<evidence type="ECO:0000313" key="4">
    <source>
        <dbReference type="Proteomes" id="UP000642284"/>
    </source>
</evidence>
<proteinExistence type="predicted"/>
<feature type="domain" description="DUF11" evidence="2">
    <location>
        <begin position="42"/>
        <end position="123"/>
    </location>
</feature>
<accession>A0ABR7SMF2</accession>